<organism evidence="8 9">
    <name type="scientific">Coptis chinensis</name>
    <dbReference type="NCBI Taxonomy" id="261450"/>
    <lineage>
        <taxon>Eukaryota</taxon>
        <taxon>Viridiplantae</taxon>
        <taxon>Streptophyta</taxon>
        <taxon>Embryophyta</taxon>
        <taxon>Tracheophyta</taxon>
        <taxon>Spermatophyta</taxon>
        <taxon>Magnoliopsida</taxon>
        <taxon>Ranunculales</taxon>
        <taxon>Ranunculaceae</taxon>
        <taxon>Coptidoideae</taxon>
        <taxon>Coptis</taxon>
    </lineage>
</organism>
<accession>A0A835HVR6</accession>
<evidence type="ECO:0000256" key="6">
    <source>
        <dbReference type="PIRNR" id="PIRNR000799"/>
    </source>
</evidence>
<dbReference type="GO" id="GO:0042276">
    <property type="term" value="P:error-prone translesion synthesis"/>
    <property type="evidence" value="ECO:0007669"/>
    <property type="project" value="TreeGrafter"/>
</dbReference>
<keyword evidence="9" id="KW-1185">Reference proteome</keyword>
<protein>
    <recommendedName>
        <fullName evidence="6">DNA polymerase epsilon subunit</fullName>
    </recommendedName>
    <alternativeName>
        <fullName evidence="6">DNA polymerase II subunit 2</fullName>
    </alternativeName>
</protein>
<comment type="subcellular location">
    <subcellularLocation>
        <location evidence="1 6">Nucleus</location>
    </subcellularLocation>
</comment>
<dbReference type="GO" id="GO:0008622">
    <property type="term" value="C:epsilon DNA polymerase complex"/>
    <property type="evidence" value="ECO:0007669"/>
    <property type="project" value="UniProtKB-UniRule"/>
</dbReference>
<dbReference type="PIRSF" id="PIRSF000799">
    <property type="entry name" value="DNA_pol_eps_2"/>
    <property type="match status" value="1"/>
</dbReference>
<dbReference type="InterPro" id="IPR007185">
    <property type="entry name" value="DNA_pol_a/d/e_bsu"/>
</dbReference>
<proteinExistence type="inferred from homology"/>
<evidence type="ECO:0000256" key="2">
    <source>
        <dbReference type="ARBA" id="ARBA00009560"/>
    </source>
</evidence>
<dbReference type="Proteomes" id="UP000631114">
    <property type="component" value="Unassembled WGS sequence"/>
</dbReference>
<dbReference type="AlphaFoldDB" id="A0A835HVR6"/>
<dbReference type="PANTHER" id="PTHR12708">
    <property type="entry name" value="DNA POLYMERASE EPSILON SUBUNIT B"/>
    <property type="match status" value="1"/>
</dbReference>
<dbReference type="InterPro" id="IPR016266">
    <property type="entry name" value="POLE2"/>
</dbReference>
<comment type="function">
    <text evidence="6">Participates in DNA repair and in chromosomal DNA replication.</text>
</comment>
<evidence type="ECO:0000256" key="4">
    <source>
        <dbReference type="ARBA" id="ARBA00023125"/>
    </source>
</evidence>
<reference evidence="8 9" key="1">
    <citation type="submission" date="2020-10" db="EMBL/GenBank/DDBJ databases">
        <title>The Coptis chinensis genome and diversification of protoberbering-type alkaloids.</title>
        <authorList>
            <person name="Wang B."/>
            <person name="Shu S."/>
            <person name="Song C."/>
            <person name="Liu Y."/>
        </authorList>
    </citation>
    <scope>NUCLEOTIDE SEQUENCE [LARGE SCALE GENOMIC DNA]</scope>
    <source>
        <strain evidence="8">HL-2020</strain>
        <tissue evidence="8">Leaf</tissue>
    </source>
</reference>
<evidence type="ECO:0000313" key="9">
    <source>
        <dbReference type="Proteomes" id="UP000631114"/>
    </source>
</evidence>
<dbReference type="Gene3D" id="1.10.8.60">
    <property type="match status" value="1"/>
</dbReference>
<keyword evidence="5 6" id="KW-0539">Nucleus</keyword>
<feature type="domain" description="DNA polymerase alpha/delta/epsilon subunit B" evidence="7">
    <location>
        <begin position="334"/>
        <end position="539"/>
    </location>
</feature>
<evidence type="ECO:0000259" key="7">
    <source>
        <dbReference type="Pfam" id="PF04042"/>
    </source>
</evidence>
<evidence type="ECO:0000256" key="5">
    <source>
        <dbReference type="ARBA" id="ARBA00023242"/>
    </source>
</evidence>
<name>A0A835HVR6_9MAGN</name>
<comment type="caution">
    <text evidence="8">The sequence shown here is derived from an EMBL/GenBank/DDBJ whole genome shotgun (WGS) entry which is preliminary data.</text>
</comment>
<evidence type="ECO:0000256" key="3">
    <source>
        <dbReference type="ARBA" id="ARBA00022705"/>
    </source>
</evidence>
<gene>
    <name evidence="8" type="ORF">IFM89_026922</name>
</gene>
<keyword evidence="4 6" id="KW-0238">DNA-binding</keyword>
<dbReference type="Pfam" id="PF04042">
    <property type="entry name" value="DNA_pol_E_B"/>
    <property type="match status" value="1"/>
</dbReference>
<evidence type="ECO:0000256" key="1">
    <source>
        <dbReference type="ARBA" id="ARBA00004123"/>
    </source>
</evidence>
<sequence>MGVRTKKKVFTKFKLRGYTLKLDALEETLSFLSRYEDEEDMALELLLDEIDKESLKSSILDKDSVHKVISLLLEAAAAVEQIPSSSKSPLRVIDAFLVPKFCFDSIKKSFYEYTGKLPIHGDASAKAGLYRDRYQLLLQRISRDPNFSKPAFDPSLTYSTGSSCEISPIQSLIGHTGRRWIMGSISQLEDGHFYLEDLTAAVEVDLSNAISLKQQQYVVLFVFFYERCVFVFWESNRRMNCPFLHERNEKYGFFDTQYRIHSGFFVENTIIVAEGELLTSGIFQVSTCGFPPLEDRDASLALLVGFDFFGGGFLSAEDTVRLQGLEKNAVNEMFIILSDIWLDNEETMEKLATVLDGYENVEVVPSLFVLMGNFCSRPCNLAFNSYANLRSQFGKLGEMIAAHPKLKAQSRFLFIPGPDDAGPSTALPRCALPKYLTEELRNHLPDAIFSSNPCRIKFYAQEIVLFRQDLLYRMRRSSLIPPSSEKTNDPFEHLVATITHQSHLCPLPLTVQPIIWNYDHCLRLYPTPHTIVLADRSEQKLFKYLGTTCFNTGSFAHDNTFVAYRPCTQEVELCAL</sequence>
<evidence type="ECO:0000313" key="8">
    <source>
        <dbReference type="EMBL" id="KAF9606601.1"/>
    </source>
</evidence>
<dbReference type="GO" id="GO:0006261">
    <property type="term" value="P:DNA-templated DNA replication"/>
    <property type="evidence" value="ECO:0007669"/>
    <property type="project" value="InterPro"/>
</dbReference>
<dbReference type="GO" id="GO:0003677">
    <property type="term" value="F:DNA binding"/>
    <property type="evidence" value="ECO:0007669"/>
    <property type="project" value="UniProtKB-UniRule"/>
</dbReference>
<dbReference type="OrthoDB" id="10254730at2759"/>
<dbReference type="EMBL" id="JADFTS010000005">
    <property type="protein sequence ID" value="KAF9606601.1"/>
    <property type="molecule type" value="Genomic_DNA"/>
</dbReference>
<comment type="similarity">
    <text evidence="2 6">Belongs to the DNA polymerase epsilon subunit B family.</text>
</comment>
<keyword evidence="3 6" id="KW-0235">DNA replication</keyword>
<dbReference type="PANTHER" id="PTHR12708:SF0">
    <property type="entry name" value="DNA POLYMERASE EPSILON SUBUNIT 2"/>
    <property type="match status" value="1"/>
</dbReference>